<keyword evidence="5 10" id="KW-0297">G-protein coupled receptor</keyword>
<keyword evidence="1 11" id="KW-1003">Cell membrane</keyword>
<dbReference type="PANTHER" id="PTHR24248:SF204">
    <property type="entry name" value="HISTAMINE H1 RECEPTOR"/>
    <property type="match status" value="1"/>
</dbReference>
<dbReference type="InterPro" id="IPR000276">
    <property type="entry name" value="GPCR_Rhodpsn"/>
</dbReference>
<evidence type="ECO:0000256" key="8">
    <source>
        <dbReference type="ARBA" id="ARBA00023224"/>
    </source>
</evidence>
<evidence type="ECO:0000256" key="3">
    <source>
        <dbReference type="ARBA" id="ARBA00022989"/>
    </source>
</evidence>
<evidence type="ECO:0000313" key="15">
    <source>
        <dbReference type="Proteomes" id="UP001166093"/>
    </source>
</evidence>
<comment type="similarity">
    <text evidence="11">Belongs to the G-protein coupled receptor 1 family. Muscarinic acetylcholine receptor subfamily.</text>
</comment>
<comment type="caution">
    <text evidence="11">Lacks conserved residue(s) required for the propagation of feature annotation.</text>
</comment>
<evidence type="ECO:0000256" key="9">
    <source>
        <dbReference type="ARBA" id="ARBA00023257"/>
    </source>
</evidence>
<dbReference type="Gene3D" id="1.20.1070.10">
    <property type="entry name" value="Rhodopsin 7-helix transmembrane proteins"/>
    <property type="match status" value="2"/>
</dbReference>
<dbReference type="Proteomes" id="UP001166093">
    <property type="component" value="Unassembled WGS sequence"/>
</dbReference>
<organism evidence="14 15">
    <name type="scientific">Polyodon spathula</name>
    <name type="common">North American paddlefish</name>
    <name type="synonym">Squalus spathula</name>
    <dbReference type="NCBI Taxonomy" id="7913"/>
    <lineage>
        <taxon>Eukaryota</taxon>
        <taxon>Metazoa</taxon>
        <taxon>Chordata</taxon>
        <taxon>Craniata</taxon>
        <taxon>Vertebrata</taxon>
        <taxon>Euteleostomi</taxon>
        <taxon>Actinopterygii</taxon>
        <taxon>Chondrostei</taxon>
        <taxon>Acipenseriformes</taxon>
        <taxon>Polyodontidae</taxon>
        <taxon>Polyodon</taxon>
    </lineage>
</organism>
<comment type="caution">
    <text evidence="14">The sequence shown here is derived from an EMBL/GenBank/DDBJ whole genome shotgun (WGS) entry which is preliminary data.</text>
</comment>
<evidence type="ECO:0000313" key="14">
    <source>
        <dbReference type="EMBL" id="MBN3287505.1"/>
    </source>
</evidence>
<evidence type="ECO:0000256" key="11">
    <source>
        <dbReference type="RuleBase" id="RU361191"/>
    </source>
</evidence>
<keyword evidence="6 11" id="KW-0472">Membrane</keyword>
<feature type="transmembrane region" description="Helical" evidence="11">
    <location>
        <begin position="155"/>
        <end position="176"/>
    </location>
</feature>
<keyword evidence="7 10" id="KW-0675">Receptor</keyword>
<evidence type="ECO:0000256" key="1">
    <source>
        <dbReference type="ARBA" id="ARBA00022475"/>
    </source>
</evidence>
<dbReference type="PANTHER" id="PTHR24248">
    <property type="entry name" value="ADRENERGIC RECEPTOR-RELATED G-PROTEIN COUPLED RECEPTOR"/>
    <property type="match status" value="1"/>
</dbReference>
<keyword evidence="8 10" id="KW-0807">Transducer</keyword>
<evidence type="ECO:0000256" key="2">
    <source>
        <dbReference type="ARBA" id="ARBA00022692"/>
    </source>
</evidence>
<proteinExistence type="inferred from homology"/>
<keyword evidence="2 10" id="KW-0812">Transmembrane</keyword>
<dbReference type="SUPFAM" id="SSF81321">
    <property type="entry name" value="Family A G protein-coupled receptor-like"/>
    <property type="match status" value="1"/>
</dbReference>
<evidence type="ECO:0000256" key="10">
    <source>
        <dbReference type="RuleBase" id="RU000688"/>
    </source>
</evidence>
<evidence type="ECO:0000259" key="13">
    <source>
        <dbReference type="PROSITE" id="PS50262"/>
    </source>
</evidence>
<reference evidence="14" key="1">
    <citation type="journal article" date="2021" name="Cell">
        <title>Tracing the genetic footprints of vertebrate landing in non-teleost ray-finned fishes.</title>
        <authorList>
            <person name="Bi X."/>
            <person name="Wang K."/>
            <person name="Yang L."/>
            <person name="Pan H."/>
            <person name="Jiang H."/>
            <person name="Wei Q."/>
            <person name="Fang M."/>
            <person name="Yu H."/>
            <person name="Zhu C."/>
            <person name="Cai Y."/>
            <person name="He Y."/>
            <person name="Gan X."/>
            <person name="Zeng H."/>
            <person name="Yu D."/>
            <person name="Zhu Y."/>
            <person name="Jiang H."/>
            <person name="Qiu Q."/>
            <person name="Yang H."/>
            <person name="Zhang Y.E."/>
            <person name="Wang W."/>
            <person name="Zhu M."/>
            <person name="He S."/>
            <person name="Zhang G."/>
        </authorList>
    </citation>
    <scope>NUCLEOTIDE SEQUENCE</scope>
    <source>
        <strain evidence="14">Pddl_001</strain>
    </source>
</reference>
<feature type="region of interest" description="Disordered" evidence="12">
    <location>
        <begin position="409"/>
        <end position="438"/>
    </location>
</feature>
<dbReference type="InterPro" id="IPR017452">
    <property type="entry name" value="GPCR_Rhodpsn_7TM"/>
</dbReference>
<keyword evidence="15" id="KW-1185">Reference proteome</keyword>
<comment type="subcellular location">
    <subcellularLocation>
        <location evidence="11">Cell membrane</location>
        <topology evidence="11">Multi-pass membrane protein</topology>
    </subcellularLocation>
    <subcellularLocation>
        <location evidence="11">Postsynaptic cell membrane</location>
        <topology evidence="11">Multi-pass membrane protein</topology>
    </subcellularLocation>
</comment>
<dbReference type="EMBL" id="JAAWVQ010166595">
    <property type="protein sequence ID" value="MBN3287505.1"/>
    <property type="molecule type" value="Genomic_DNA"/>
</dbReference>
<dbReference type="InterPro" id="IPR000995">
    <property type="entry name" value="Musac_Ach_rcpt"/>
</dbReference>
<evidence type="ECO:0000256" key="5">
    <source>
        <dbReference type="ARBA" id="ARBA00023040"/>
    </source>
</evidence>
<accession>A0ABS2YMS0</accession>
<feature type="transmembrane region" description="Helical" evidence="11">
    <location>
        <begin position="448"/>
        <end position="471"/>
    </location>
</feature>
<feature type="region of interest" description="Disordered" evidence="12">
    <location>
        <begin position="1"/>
        <end position="26"/>
    </location>
</feature>
<keyword evidence="4 11" id="KW-0770">Synapse</keyword>
<protein>
    <recommendedName>
        <fullName evidence="11">Muscarinic acetylcholine receptor</fullName>
    </recommendedName>
</protein>
<dbReference type="PROSITE" id="PS50262">
    <property type="entry name" value="G_PROTEIN_RECEP_F1_2"/>
    <property type="match status" value="1"/>
</dbReference>
<dbReference type="SMART" id="SM01381">
    <property type="entry name" value="7TM_GPCR_Srsx"/>
    <property type="match status" value="1"/>
</dbReference>
<comment type="function">
    <text evidence="11">The muscarinic acetylcholine receptor mediates various cellular responses, including inhibition of adenylate cyclase, breakdown of phosphoinositides and modulation of potassium channels through the action of G proteins.</text>
</comment>
<feature type="transmembrane region" description="Helical" evidence="11">
    <location>
        <begin position="112"/>
        <end position="134"/>
    </location>
</feature>
<dbReference type="PROSITE" id="PS00237">
    <property type="entry name" value="G_PROTEIN_RECEP_F1_1"/>
    <property type="match status" value="1"/>
</dbReference>
<gene>
    <name evidence="14" type="primary">Hrh1_0</name>
    <name evidence="14" type="ORF">GTO93_0016865</name>
</gene>
<feature type="compositionally biased region" description="Polar residues" evidence="12">
    <location>
        <begin position="1"/>
        <end position="25"/>
    </location>
</feature>
<feature type="transmembrane region" description="Helical" evidence="11">
    <location>
        <begin position="39"/>
        <end position="63"/>
    </location>
</feature>
<evidence type="ECO:0000256" key="7">
    <source>
        <dbReference type="ARBA" id="ARBA00023170"/>
    </source>
</evidence>
<sequence>MNTGLTTPHSWLGANNHSSNQSNETCAHAGVGGRDRSQVLMGLLLSCLCIVTVLMNTLVLYAVKSERALHTVANMYITSLASADFLIGSVVMPLSLAYLLDEEWKMGRAACKFWLSLDYIASTASIFSLFVLCLDRYRSVRRPLAYIRLRTKARAGWLIALAWLLSASWLVPILGWPQSAGGAETDTVVTQKQCDTEFRHSSWFKLLAAFLNFYLPSAFMLWYYSRIYKAVQKHCRQRSGSFGVRSGIFPESNGLLFPGEWESKKGAFERGKDLVCTKVCGGKRRSNLRSFKYKCGRPISEQNSDGPSVFSEYRHHYPVSFSGVRLPSGYTRLMGMELKPIKKGHSQALKTHADQDSGERFMEEGIANRIHPQTSARKCGGKGTDIPEWKEMQDILKIRNLCEIPVKGSGRNPGNGNAKSVRREPWMRGSFPRRPSWKNKDRKAARQLGVIVAVFMVCWTPYFVSFTITALCDSCISAHTHMVTIWLGYLNSTLNPFIYPLSNTTFRKTFRQTLRQQHCLARTHCF</sequence>
<feature type="transmembrane region" description="Helical" evidence="11">
    <location>
        <begin position="75"/>
        <end position="100"/>
    </location>
</feature>
<keyword evidence="3 11" id="KW-1133">Transmembrane helix</keyword>
<feature type="non-terminal residue" evidence="14">
    <location>
        <position position="526"/>
    </location>
</feature>
<dbReference type="Pfam" id="PF00001">
    <property type="entry name" value="7tm_1"/>
    <property type="match status" value="1"/>
</dbReference>
<feature type="non-terminal residue" evidence="14">
    <location>
        <position position="1"/>
    </location>
</feature>
<feature type="transmembrane region" description="Helical" evidence="11">
    <location>
        <begin position="206"/>
        <end position="224"/>
    </location>
</feature>
<dbReference type="PRINTS" id="PR00237">
    <property type="entry name" value="GPCRRHODOPSN"/>
</dbReference>
<feature type="domain" description="G-protein coupled receptors family 1 profile" evidence="13">
    <location>
        <begin position="55"/>
        <end position="499"/>
    </location>
</feature>
<evidence type="ECO:0000256" key="6">
    <source>
        <dbReference type="ARBA" id="ARBA00023136"/>
    </source>
</evidence>
<name>A0ABS2YMS0_POLSP</name>
<dbReference type="PRINTS" id="PR00243">
    <property type="entry name" value="MUSCARINICR"/>
</dbReference>
<evidence type="ECO:0000256" key="12">
    <source>
        <dbReference type="SAM" id="MobiDB-lite"/>
    </source>
</evidence>
<evidence type="ECO:0000256" key="4">
    <source>
        <dbReference type="ARBA" id="ARBA00023018"/>
    </source>
</evidence>
<keyword evidence="9 11" id="KW-0628">Postsynaptic cell membrane</keyword>